<dbReference type="EMBL" id="JAFNLT010000013">
    <property type="protein sequence ID" value="MBO1228220.1"/>
    <property type="molecule type" value="Genomic_DNA"/>
</dbReference>
<evidence type="ECO:0008006" key="4">
    <source>
        <dbReference type="Google" id="ProtNLM"/>
    </source>
</evidence>
<protein>
    <recommendedName>
        <fullName evidence="4">Phage protein</fullName>
    </recommendedName>
</protein>
<name>A0ABS3L5B0_9STAP</name>
<accession>A0ABS3L5B0</accession>
<organism evidence="2 3">
    <name type="scientific">Staphylococcus nepalensis</name>
    <dbReference type="NCBI Taxonomy" id="214473"/>
    <lineage>
        <taxon>Bacteria</taxon>
        <taxon>Bacillati</taxon>
        <taxon>Bacillota</taxon>
        <taxon>Bacilli</taxon>
        <taxon>Bacillales</taxon>
        <taxon>Staphylococcaceae</taxon>
        <taxon>Staphylococcus</taxon>
    </lineage>
</organism>
<keyword evidence="3" id="KW-1185">Reference proteome</keyword>
<dbReference type="RefSeq" id="WP_207572491.1">
    <property type="nucleotide sequence ID" value="NZ_JAFNLQ010000006.1"/>
</dbReference>
<sequence length="152" mass="18169">MYTAEQIEDMIYEYRWRKNVLLEEGYEVDSNSTAQYGVESTMPKAQGGMSDRVLNIVTRNDVLYRVLYKHVEVVTFIDKYEHCIDNDKNLNILYEFKKGKKASQVRQVMNIGRTNFDSRMKDIVNVYLHEQDKHNKQDKQDKHNKHDKHNQH</sequence>
<gene>
    <name evidence="2" type="ORF">J3T88_13045</name>
</gene>
<reference evidence="2 3" key="1">
    <citation type="submission" date="2021-03" db="EMBL/GenBank/DDBJ databases">
        <title>Staphylococci and Mammaliicocci in bats.</title>
        <authorList>
            <person name="Fountain K."/>
        </authorList>
    </citation>
    <scope>NUCLEOTIDE SEQUENCE [LARGE SCALE GENOMIC DNA]</scope>
    <source>
        <strain evidence="2 3">18_1_E_SW</strain>
    </source>
</reference>
<proteinExistence type="predicted"/>
<feature type="compositionally biased region" description="Basic and acidic residues" evidence="1">
    <location>
        <begin position="132"/>
        <end position="141"/>
    </location>
</feature>
<feature type="region of interest" description="Disordered" evidence="1">
    <location>
        <begin position="132"/>
        <end position="152"/>
    </location>
</feature>
<comment type="caution">
    <text evidence="2">The sequence shown here is derived from an EMBL/GenBank/DDBJ whole genome shotgun (WGS) entry which is preliminary data.</text>
</comment>
<feature type="compositionally biased region" description="Basic residues" evidence="1">
    <location>
        <begin position="142"/>
        <end position="152"/>
    </location>
</feature>
<evidence type="ECO:0000313" key="2">
    <source>
        <dbReference type="EMBL" id="MBO1228220.1"/>
    </source>
</evidence>
<dbReference type="Proteomes" id="UP000664081">
    <property type="component" value="Unassembled WGS sequence"/>
</dbReference>
<evidence type="ECO:0000256" key="1">
    <source>
        <dbReference type="SAM" id="MobiDB-lite"/>
    </source>
</evidence>
<evidence type="ECO:0000313" key="3">
    <source>
        <dbReference type="Proteomes" id="UP000664081"/>
    </source>
</evidence>